<organism evidence="1 2">
    <name type="scientific">Dictyobacter vulcani</name>
    <dbReference type="NCBI Taxonomy" id="2607529"/>
    <lineage>
        <taxon>Bacteria</taxon>
        <taxon>Bacillati</taxon>
        <taxon>Chloroflexota</taxon>
        <taxon>Ktedonobacteria</taxon>
        <taxon>Ktedonobacterales</taxon>
        <taxon>Dictyobacteraceae</taxon>
        <taxon>Dictyobacter</taxon>
    </lineage>
</organism>
<keyword evidence="2" id="KW-1185">Reference proteome</keyword>
<dbReference type="AlphaFoldDB" id="A0A5J4KH95"/>
<comment type="caution">
    <text evidence="1">The sequence shown here is derived from an EMBL/GenBank/DDBJ whole genome shotgun (WGS) entry which is preliminary data.</text>
</comment>
<sequence length="104" mass="11856">MVSTTFPTLVFVAATGGLVCSAGRGRNEHWLAQVDQASAEPLQSQQQLRGGFQFMHRPYYGSRTIMQRTISFMDHDKPWYADDGWFVRFDGVNWGLLSMIVWPV</sequence>
<dbReference type="RefSeq" id="WP_151755092.1">
    <property type="nucleotide sequence ID" value="NZ_BKZW01000001.1"/>
</dbReference>
<dbReference type="EMBL" id="BKZW01000001">
    <property type="protein sequence ID" value="GER87053.1"/>
    <property type="molecule type" value="Genomic_DNA"/>
</dbReference>
<name>A0A5J4KH95_9CHLR</name>
<evidence type="ECO:0000313" key="2">
    <source>
        <dbReference type="Proteomes" id="UP000326912"/>
    </source>
</evidence>
<gene>
    <name evidence="1" type="ORF">KDW_12150</name>
</gene>
<dbReference type="Proteomes" id="UP000326912">
    <property type="component" value="Unassembled WGS sequence"/>
</dbReference>
<reference evidence="1 2" key="1">
    <citation type="submission" date="2019-10" db="EMBL/GenBank/DDBJ databases">
        <title>Dictyobacter vulcani sp. nov., within the class Ktedonobacteria, isolated from soil of volcanic Mt. Zao.</title>
        <authorList>
            <person name="Zheng Y."/>
            <person name="Wang C.M."/>
            <person name="Sakai Y."/>
            <person name="Abe K."/>
            <person name="Yokota A."/>
            <person name="Yabe S."/>
        </authorList>
    </citation>
    <scope>NUCLEOTIDE SEQUENCE [LARGE SCALE GENOMIC DNA]</scope>
    <source>
        <strain evidence="1 2">W12</strain>
    </source>
</reference>
<accession>A0A5J4KH95</accession>
<protein>
    <submittedName>
        <fullName evidence="1">Uncharacterized protein</fullName>
    </submittedName>
</protein>
<proteinExistence type="predicted"/>
<evidence type="ECO:0000313" key="1">
    <source>
        <dbReference type="EMBL" id="GER87053.1"/>
    </source>
</evidence>